<keyword evidence="3" id="KW-1185">Reference proteome</keyword>
<dbReference type="Proteomes" id="UP000311382">
    <property type="component" value="Unassembled WGS sequence"/>
</dbReference>
<dbReference type="AlphaFoldDB" id="A0A5C5FW47"/>
<dbReference type="EMBL" id="SOZI01000050">
    <property type="protein sequence ID" value="TNY21103.1"/>
    <property type="molecule type" value="Genomic_DNA"/>
</dbReference>
<protein>
    <submittedName>
        <fullName evidence="2">Uncharacterized protein</fullName>
    </submittedName>
</protein>
<reference evidence="2 3" key="1">
    <citation type="submission" date="2019-03" db="EMBL/GenBank/DDBJ databases">
        <title>Rhodosporidium diobovatum UCD-FST 08-225 genome sequencing, assembly, and annotation.</title>
        <authorList>
            <person name="Fakankun I.U."/>
            <person name="Fristensky B."/>
            <person name="Levin D.B."/>
        </authorList>
    </citation>
    <scope>NUCLEOTIDE SEQUENCE [LARGE SCALE GENOMIC DNA]</scope>
    <source>
        <strain evidence="2 3">UCD-FST 08-225</strain>
    </source>
</reference>
<evidence type="ECO:0000313" key="2">
    <source>
        <dbReference type="EMBL" id="TNY21103.1"/>
    </source>
</evidence>
<feature type="region of interest" description="Disordered" evidence="1">
    <location>
        <begin position="66"/>
        <end position="179"/>
    </location>
</feature>
<feature type="region of interest" description="Disordered" evidence="1">
    <location>
        <begin position="24"/>
        <end position="45"/>
    </location>
</feature>
<evidence type="ECO:0000256" key="1">
    <source>
        <dbReference type="SAM" id="MobiDB-lite"/>
    </source>
</evidence>
<gene>
    <name evidence="2" type="ORF">DMC30DRAFT_217707</name>
</gene>
<feature type="compositionally biased region" description="Basic residues" evidence="1">
    <location>
        <begin position="24"/>
        <end position="38"/>
    </location>
</feature>
<organism evidence="2 3">
    <name type="scientific">Rhodotorula diobovata</name>
    <dbReference type="NCBI Taxonomy" id="5288"/>
    <lineage>
        <taxon>Eukaryota</taxon>
        <taxon>Fungi</taxon>
        <taxon>Dikarya</taxon>
        <taxon>Basidiomycota</taxon>
        <taxon>Pucciniomycotina</taxon>
        <taxon>Microbotryomycetes</taxon>
        <taxon>Sporidiobolales</taxon>
        <taxon>Sporidiobolaceae</taxon>
        <taxon>Rhodotorula</taxon>
    </lineage>
</organism>
<comment type="caution">
    <text evidence="2">The sequence shown here is derived from an EMBL/GenBank/DDBJ whole genome shotgun (WGS) entry which is preliminary data.</text>
</comment>
<evidence type="ECO:0000313" key="3">
    <source>
        <dbReference type="Proteomes" id="UP000311382"/>
    </source>
</evidence>
<proteinExistence type="predicted"/>
<accession>A0A5C5FW47</accession>
<sequence length="357" mass="38670">MRRAVRFRGAHCCPRRTAGRVRARRPRSCPHPVHRRARGRAERRSSSLTSLFLNLRLRGRPRACRRRGRRGGARSCSAAGVSSPTRVRRGRCPRAAGSRGRGVGLVEEDDAGEAAGEGEARVGAQAGEEPVGARGARRRGCPVRNGLERRSRRRRARAPARGSPPARPARNARRGRDRVIDVREGHAVRHSGCAVGLVDGREVAGVAHGIGEAERRRRDMERGGGFVECGTLERGRLGARRGGRGGREDIGGCEGRVEERAGRRRVRAAGVGEDGRLGSARAGPISWRASIHRLQASLLMLAARTEALPAERTVLSHHRDPPRPAEVEREGGGARATHHWILGCCAPFCAVPDMVSV</sequence>
<name>A0A5C5FW47_9BASI</name>